<protein>
    <submittedName>
        <fullName evidence="5">Acetolactate synthase large subunit</fullName>
    </submittedName>
</protein>
<accession>A0A516GWD9</accession>
<dbReference type="PANTHER" id="PTHR18968">
    <property type="entry name" value="THIAMINE PYROPHOSPHATE ENZYMES"/>
    <property type="match status" value="1"/>
</dbReference>
<dbReference type="AlphaFoldDB" id="A0A516GWD9"/>
<dbReference type="PANTHER" id="PTHR18968:SF86">
    <property type="entry name" value="ACETOLACTATE SYNTHASE LARGE SUBUNIT ILVX-RELATED"/>
    <property type="match status" value="1"/>
</dbReference>
<feature type="domain" description="Thiamine pyrophosphate enzyme N-terminal TPP-binding" evidence="4">
    <location>
        <begin position="1"/>
        <end position="106"/>
    </location>
</feature>
<dbReference type="RefSeq" id="WP_144066832.1">
    <property type="nucleotide sequence ID" value="NZ_CP041636.1"/>
</dbReference>
<dbReference type="GO" id="GO:0050660">
    <property type="term" value="F:flavin adenine dinucleotide binding"/>
    <property type="evidence" value="ECO:0007669"/>
    <property type="project" value="TreeGrafter"/>
</dbReference>
<dbReference type="OrthoDB" id="9773408at2"/>
<comment type="similarity">
    <text evidence="1">Belongs to the TPP enzyme family.</text>
</comment>
<dbReference type="NCBIfam" id="NF005760">
    <property type="entry name" value="PRK07586.1"/>
    <property type="match status" value="1"/>
</dbReference>
<evidence type="ECO:0000313" key="6">
    <source>
        <dbReference type="Proteomes" id="UP000317496"/>
    </source>
</evidence>
<keyword evidence="6" id="KW-1185">Reference proteome</keyword>
<organism evidence="5 6">
    <name type="scientific">Ferrovibrio terrae</name>
    <dbReference type="NCBI Taxonomy" id="2594003"/>
    <lineage>
        <taxon>Bacteria</taxon>
        <taxon>Pseudomonadati</taxon>
        <taxon>Pseudomonadota</taxon>
        <taxon>Alphaproteobacteria</taxon>
        <taxon>Rhodospirillales</taxon>
        <taxon>Rhodospirillaceae</taxon>
        <taxon>Ferrovibrio</taxon>
    </lineage>
</organism>
<dbReference type="InterPro" id="IPR012001">
    <property type="entry name" value="Thiamin_PyroP_enz_TPP-bd_dom"/>
</dbReference>
<dbReference type="InterPro" id="IPR029061">
    <property type="entry name" value="THDP-binding"/>
</dbReference>
<gene>
    <name evidence="5" type="ORF">FNB15_00480</name>
</gene>
<evidence type="ECO:0000256" key="1">
    <source>
        <dbReference type="ARBA" id="ARBA00007812"/>
    </source>
</evidence>
<feature type="domain" description="Thiamine pyrophosphate enzyme TPP-binding" evidence="3">
    <location>
        <begin position="376"/>
        <end position="513"/>
    </location>
</feature>
<dbReference type="GO" id="GO:0000287">
    <property type="term" value="F:magnesium ion binding"/>
    <property type="evidence" value="ECO:0007669"/>
    <property type="project" value="InterPro"/>
</dbReference>
<dbReference type="InterPro" id="IPR011766">
    <property type="entry name" value="TPP_enzyme_TPP-bd"/>
</dbReference>
<dbReference type="CDD" id="cd02002">
    <property type="entry name" value="TPP_BFDC"/>
    <property type="match status" value="1"/>
</dbReference>
<reference evidence="5 6" key="1">
    <citation type="submission" date="2019-07" db="EMBL/GenBank/DDBJ databases">
        <title>Genome sequencing for Ferrovibrio sp. K5.</title>
        <authorList>
            <person name="Park S.-J."/>
        </authorList>
    </citation>
    <scope>NUCLEOTIDE SEQUENCE [LARGE SCALE GENOMIC DNA]</scope>
    <source>
        <strain evidence="5 6">K5</strain>
    </source>
</reference>
<dbReference type="EMBL" id="CP041636">
    <property type="protein sequence ID" value="QDO95851.1"/>
    <property type="molecule type" value="Genomic_DNA"/>
</dbReference>
<evidence type="ECO:0000313" key="5">
    <source>
        <dbReference type="EMBL" id="QDO95851.1"/>
    </source>
</evidence>
<dbReference type="Pfam" id="PF02776">
    <property type="entry name" value="TPP_enzyme_N"/>
    <property type="match status" value="1"/>
</dbReference>
<evidence type="ECO:0000259" key="3">
    <source>
        <dbReference type="Pfam" id="PF02775"/>
    </source>
</evidence>
<dbReference type="Proteomes" id="UP000317496">
    <property type="component" value="Chromosome"/>
</dbReference>
<dbReference type="GO" id="GO:0030976">
    <property type="term" value="F:thiamine pyrophosphate binding"/>
    <property type="evidence" value="ECO:0007669"/>
    <property type="project" value="InterPro"/>
</dbReference>
<sequence length="516" mass="53853">MNGAESLVRTLVASGVDTCFANPGTSEMHFVAALDHVPGIRCVLGLQENVVTGAADGYWRMLHKPAATLLHLGPGLANGLANLHNARKANSGIVNVVGEHATYHLQYDAPLTSDIDGIARPVSQWIGRAKAAHDVAKLGAEAVTVARSGSGKIATMVLPADTAWTEVTGPAPAVAPPPRARVDDSAIIAAAAALKKAGSRGMLVLGGHGLLRPCLEVAARIAAVTGCRLSNPGASARMERGGDLPRVGRVPYILSQALAYLKDTDEMVLVGCRRPVAFFAYPDQPSLLTPDHCRITPVADVDDDLLDALERLADALKAPKGKVEGPAPLPEPALPEGGVSVEKIAAAIAALIPDHAIVLDESLTSGRGIFAASEASGPHDWLQNMGGSIGYSLPMAVGCAVACPDRKVVALTGDGSAFYTLQALWSMAREQLNITVVIFANRTYNILRGELTNVGVANPGPRAVDMLTLDRPDPDWVALAKGHGVSAVRVTEMGDFSRAFAAALETRGPQLVELVF</sequence>
<dbReference type="CDD" id="cd07035">
    <property type="entry name" value="TPP_PYR_POX_like"/>
    <property type="match status" value="1"/>
</dbReference>
<evidence type="ECO:0000256" key="2">
    <source>
        <dbReference type="ARBA" id="ARBA00023052"/>
    </source>
</evidence>
<dbReference type="SUPFAM" id="SSF52518">
    <property type="entry name" value="Thiamin diphosphate-binding fold (THDP-binding)"/>
    <property type="match status" value="2"/>
</dbReference>
<dbReference type="KEGG" id="fer:FNB15_00480"/>
<evidence type="ECO:0000259" key="4">
    <source>
        <dbReference type="Pfam" id="PF02776"/>
    </source>
</evidence>
<dbReference type="InterPro" id="IPR000399">
    <property type="entry name" value="TPP-bd_CS"/>
</dbReference>
<dbReference type="Gene3D" id="3.40.50.970">
    <property type="match status" value="2"/>
</dbReference>
<dbReference type="PROSITE" id="PS00187">
    <property type="entry name" value="TPP_ENZYMES"/>
    <property type="match status" value="1"/>
</dbReference>
<name>A0A516GWD9_9PROT</name>
<proteinExistence type="inferred from homology"/>
<dbReference type="GO" id="GO:0003984">
    <property type="term" value="F:acetolactate synthase activity"/>
    <property type="evidence" value="ECO:0007669"/>
    <property type="project" value="TreeGrafter"/>
</dbReference>
<dbReference type="InterPro" id="IPR045229">
    <property type="entry name" value="TPP_enz"/>
</dbReference>
<dbReference type="GO" id="GO:0044281">
    <property type="term" value="P:small molecule metabolic process"/>
    <property type="evidence" value="ECO:0007669"/>
    <property type="project" value="UniProtKB-ARBA"/>
</dbReference>
<dbReference type="Pfam" id="PF02775">
    <property type="entry name" value="TPP_enzyme_C"/>
    <property type="match status" value="1"/>
</dbReference>
<keyword evidence="2" id="KW-0786">Thiamine pyrophosphate</keyword>